<keyword evidence="2" id="KW-0539">Nucleus</keyword>
<dbReference type="RefSeq" id="XP_031852520.1">
    <property type="nucleotide sequence ID" value="XM_031996629.1"/>
</dbReference>
<evidence type="ECO:0000259" key="4">
    <source>
        <dbReference type="Pfam" id="PF08698"/>
    </source>
</evidence>
<dbReference type="GO" id="GO:0005730">
    <property type="term" value="C:nucleolus"/>
    <property type="evidence" value="ECO:0007669"/>
    <property type="project" value="UniProtKB-SubCell"/>
</dbReference>
<dbReference type="OrthoDB" id="427886at2759"/>
<gene>
    <name evidence="5" type="ORF">SAPINGB_P001909</name>
</gene>
<dbReference type="Pfam" id="PF08698">
    <property type="entry name" value="Fcf2"/>
    <property type="match status" value="1"/>
</dbReference>
<reference evidence="5 6" key="1">
    <citation type="submission" date="2019-09" db="EMBL/GenBank/DDBJ databases">
        <authorList>
            <person name="Brejova B."/>
        </authorList>
    </citation>
    <scope>NUCLEOTIDE SEQUENCE [LARGE SCALE GENOMIC DNA]</scope>
</reference>
<dbReference type="GO" id="GO:0006396">
    <property type="term" value="P:RNA processing"/>
    <property type="evidence" value="ECO:0007669"/>
    <property type="project" value="TreeGrafter"/>
</dbReference>
<dbReference type="GO" id="GO:0003723">
    <property type="term" value="F:RNA binding"/>
    <property type="evidence" value="ECO:0007669"/>
    <property type="project" value="TreeGrafter"/>
</dbReference>
<evidence type="ECO:0000256" key="3">
    <source>
        <dbReference type="SAM" id="MobiDB-lite"/>
    </source>
</evidence>
<dbReference type="InterPro" id="IPR039883">
    <property type="entry name" value="Fcf2/DNTTIP2"/>
</dbReference>
<keyword evidence="6" id="KW-1185">Reference proteome</keyword>
<evidence type="ECO:0000256" key="1">
    <source>
        <dbReference type="ARBA" id="ARBA00004604"/>
    </source>
</evidence>
<evidence type="ECO:0000313" key="6">
    <source>
        <dbReference type="Proteomes" id="UP000398389"/>
    </source>
</evidence>
<dbReference type="GeneID" id="43580729"/>
<name>A0A5E8BBS7_9ASCO</name>
<feature type="compositionally biased region" description="Polar residues" evidence="3">
    <location>
        <begin position="10"/>
        <end position="20"/>
    </location>
</feature>
<dbReference type="PANTHER" id="PTHR21686:SF12">
    <property type="entry name" value="DEOXYNUCLEOTIDYLTRANSFERASE TERMINAL-INTERACTING PROTEIN 2"/>
    <property type="match status" value="1"/>
</dbReference>
<accession>A0A5E8BBS7</accession>
<comment type="subcellular location">
    <subcellularLocation>
        <location evidence="1">Nucleus</location>
        <location evidence="1">Nucleolus</location>
    </subcellularLocation>
</comment>
<feature type="domain" description="Fcf2 pre-rRNA processing C-terminal" evidence="4">
    <location>
        <begin position="148"/>
        <end position="248"/>
    </location>
</feature>
<dbReference type="InterPro" id="IPR014810">
    <property type="entry name" value="Fcf2_C"/>
</dbReference>
<proteinExistence type="predicted"/>
<sequence length="267" mass="30081">MISLAASASPIESVTSSASVDSFGVSDASTMSQEPVANLEDLDLDALLASAKFKLQQRQRNKTHGSTNENTLKEIKNTISEIPKLADAEGVLNLDKNKAEDKPLINHDAAAAALVQDASKQTKKQGSLEFRTISDPVILKREAKAKRESTAGDRWFGMPKAELTPELKRDLQLLQMRSVLDPKRHYKKNTFGVGADGETAFPKYVQQGTIVEDSSEFFSARLTRKERKKTFADELLSDNQTRQYFKRKYDEILEQKNKVRKDRRRKY</sequence>
<evidence type="ECO:0000256" key="2">
    <source>
        <dbReference type="ARBA" id="ARBA00023242"/>
    </source>
</evidence>
<evidence type="ECO:0000313" key="5">
    <source>
        <dbReference type="EMBL" id="VVT48702.1"/>
    </source>
</evidence>
<protein>
    <recommendedName>
        <fullName evidence="4">Fcf2 pre-rRNA processing C-terminal domain-containing protein</fullName>
    </recommendedName>
</protein>
<organism evidence="5 6">
    <name type="scientific">Magnusiomyces paraingens</name>
    <dbReference type="NCBI Taxonomy" id="2606893"/>
    <lineage>
        <taxon>Eukaryota</taxon>
        <taxon>Fungi</taxon>
        <taxon>Dikarya</taxon>
        <taxon>Ascomycota</taxon>
        <taxon>Saccharomycotina</taxon>
        <taxon>Dipodascomycetes</taxon>
        <taxon>Dipodascales</taxon>
        <taxon>Dipodascaceae</taxon>
        <taxon>Magnusiomyces</taxon>
    </lineage>
</organism>
<dbReference type="AlphaFoldDB" id="A0A5E8BBS7"/>
<feature type="region of interest" description="Disordered" evidence="3">
    <location>
        <begin position="1"/>
        <end position="32"/>
    </location>
</feature>
<dbReference type="EMBL" id="CABVLU010000002">
    <property type="protein sequence ID" value="VVT48702.1"/>
    <property type="molecule type" value="Genomic_DNA"/>
</dbReference>
<dbReference type="PANTHER" id="PTHR21686">
    <property type="entry name" value="DEOXYNUCLEOTIDYLTRANSFERASE TERMINAL-INTERACTING PROTEIN 2"/>
    <property type="match status" value="1"/>
</dbReference>
<dbReference type="Proteomes" id="UP000398389">
    <property type="component" value="Unassembled WGS sequence"/>
</dbReference>